<dbReference type="Proteomes" id="UP000789860">
    <property type="component" value="Unassembled WGS sequence"/>
</dbReference>
<sequence>MILSFITTSPNYENIRVWAGGNYVSRSLIGHTEFCNAISNNWTPVWLSLEDTIFGSNVEQIVDILTSLRENTVIEYLDLSYPQFKVNKNVAFSLQDFMIAEKACAAIGKIMRANGHIKELILQGNPDKQWGPSLGANLSGLEVNKSLERLNISGNSISESDLRSLSEILVLNSKLKYLNIDENMAYKLSVQDFKGCGDDLLLEFSNETFGKRRDPRMSEPVSPTKRNTTWKKSQVENGNSRNAIFLENMNKIESVSKVKVEEDRMFQRNKSYYI</sequence>
<keyword evidence="2" id="KW-1185">Reference proteome</keyword>
<evidence type="ECO:0000313" key="1">
    <source>
        <dbReference type="EMBL" id="CAG8490039.1"/>
    </source>
</evidence>
<name>A0ACA9KS47_9GLOM</name>
<accession>A0ACA9KS47</accession>
<dbReference type="EMBL" id="CAJVPM010002648">
    <property type="protein sequence ID" value="CAG8490039.1"/>
    <property type="molecule type" value="Genomic_DNA"/>
</dbReference>
<protein>
    <submittedName>
        <fullName evidence="1">4307_t:CDS:1</fullName>
    </submittedName>
</protein>
<reference evidence="1" key="1">
    <citation type="submission" date="2021-06" db="EMBL/GenBank/DDBJ databases">
        <authorList>
            <person name="Kallberg Y."/>
            <person name="Tangrot J."/>
            <person name="Rosling A."/>
        </authorList>
    </citation>
    <scope>NUCLEOTIDE SEQUENCE</scope>
    <source>
        <strain evidence="1">AU212A</strain>
    </source>
</reference>
<gene>
    <name evidence="1" type="ORF">SCALOS_LOCUS2791</name>
</gene>
<proteinExistence type="predicted"/>
<organism evidence="1 2">
    <name type="scientific">Scutellospora calospora</name>
    <dbReference type="NCBI Taxonomy" id="85575"/>
    <lineage>
        <taxon>Eukaryota</taxon>
        <taxon>Fungi</taxon>
        <taxon>Fungi incertae sedis</taxon>
        <taxon>Mucoromycota</taxon>
        <taxon>Glomeromycotina</taxon>
        <taxon>Glomeromycetes</taxon>
        <taxon>Diversisporales</taxon>
        <taxon>Gigasporaceae</taxon>
        <taxon>Scutellospora</taxon>
    </lineage>
</organism>
<evidence type="ECO:0000313" key="2">
    <source>
        <dbReference type="Proteomes" id="UP000789860"/>
    </source>
</evidence>
<comment type="caution">
    <text evidence="1">The sequence shown here is derived from an EMBL/GenBank/DDBJ whole genome shotgun (WGS) entry which is preliminary data.</text>
</comment>